<dbReference type="GO" id="GO:0046949">
    <property type="term" value="P:fatty-acyl-CoA biosynthetic process"/>
    <property type="evidence" value="ECO:0007669"/>
    <property type="project" value="TreeGrafter"/>
</dbReference>
<keyword evidence="2" id="KW-0576">Peroxisome</keyword>
<keyword evidence="5" id="KW-1185">Reference proteome</keyword>
<dbReference type="InterPro" id="IPR000873">
    <property type="entry name" value="AMP-dep_synth/lig_dom"/>
</dbReference>
<protein>
    <recommendedName>
        <fullName evidence="3">AMP-dependent synthetase/ligase domain-containing protein</fullName>
    </recommendedName>
</protein>
<evidence type="ECO:0000259" key="3">
    <source>
        <dbReference type="Pfam" id="PF00501"/>
    </source>
</evidence>
<dbReference type="GO" id="GO:0004467">
    <property type="term" value="F:long-chain fatty acid-CoA ligase activity"/>
    <property type="evidence" value="ECO:0007669"/>
    <property type="project" value="TreeGrafter"/>
</dbReference>
<gene>
    <name evidence="4" type="ORF">CALMAC_LOCUS8279</name>
</gene>
<dbReference type="SUPFAM" id="SSF56801">
    <property type="entry name" value="Acetyl-CoA synthetase-like"/>
    <property type="match status" value="1"/>
</dbReference>
<dbReference type="PANTHER" id="PTHR24096:SF422">
    <property type="entry name" value="BCDNA.GH02901"/>
    <property type="match status" value="1"/>
</dbReference>
<dbReference type="Gene3D" id="3.40.50.12780">
    <property type="entry name" value="N-terminal domain of ligase-like"/>
    <property type="match status" value="1"/>
</dbReference>
<sequence>TQSSTLADTTSSAWWYHSVVVPSELSAYHLGTISQPPRRTRPMTGFGTMAFARALLNRKPTRLIKHAVVALRGLSQEHANVLCSDYSDVTVPQIPFHQYMYEKFKPFHKYTAIECSVTGRKYTFEEVRVKSRNLSKSIRQKLKLQKDDIVAIFLPNIPEYIICCLGIMEAGLVVTTMNPIYTAEEVSKQLLDSNAKAIITLNQNNLVNTVNAAIRMAKKTLPVIAVKEKENDDLYQGCIDLRELIDQNTDISDFYCDGTDRLAFLPYSSGTTGLPKGVELTHLNLVSNLSQVAHPDFNTLVPANGNFQEIVPGVLPMYHIYGFMVIL</sequence>
<dbReference type="PANTHER" id="PTHR24096">
    <property type="entry name" value="LONG-CHAIN-FATTY-ACID--COA LIGASE"/>
    <property type="match status" value="1"/>
</dbReference>
<dbReference type="InterPro" id="IPR042099">
    <property type="entry name" value="ANL_N_sf"/>
</dbReference>
<evidence type="ECO:0000313" key="5">
    <source>
        <dbReference type="Proteomes" id="UP000410492"/>
    </source>
</evidence>
<dbReference type="Pfam" id="PF00501">
    <property type="entry name" value="AMP-binding"/>
    <property type="match status" value="1"/>
</dbReference>
<dbReference type="Proteomes" id="UP000410492">
    <property type="component" value="Unassembled WGS sequence"/>
</dbReference>
<evidence type="ECO:0000256" key="1">
    <source>
        <dbReference type="ARBA" id="ARBA00004275"/>
    </source>
</evidence>
<dbReference type="OrthoDB" id="6774509at2759"/>
<dbReference type="EMBL" id="CAACVG010007560">
    <property type="protein sequence ID" value="VEN46050.1"/>
    <property type="molecule type" value="Genomic_DNA"/>
</dbReference>
<evidence type="ECO:0000313" key="4">
    <source>
        <dbReference type="EMBL" id="VEN46050.1"/>
    </source>
</evidence>
<feature type="non-terminal residue" evidence="4">
    <location>
        <position position="1"/>
    </location>
</feature>
<proteinExistence type="predicted"/>
<reference evidence="4 5" key="1">
    <citation type="submission" date="2019-01" db="EMBL/GenBank/DDBJ databases">
        <authorList>
            <person name="Sayadi A."/>
        </authorList>
    </citation>
    <scope>NUCLEOTIDE SEQUENCE [LARGE SCALE GENOMIC DNA]</scope>
</reference>
<feature type="domain" description="AMP-dependent synthetase/ligase" evidence="3">
    <location>
        <begin position="109"/>
        <end position="326"/>
    </location>
</feature>
<dbReference type="GO" id="GO:0005777">
    <property type="term" value="C:peroxisome"/>
    <property type="evidence" value="ECO:0007669"/>
    <property type="project" value="UniProtKB-SubCell"/>
</dbReference>
<accession>A0A653CG44</accession>
<name>A0A653CG44_CALMS</name>
<dbReference type="PROSITE" id="PS00455">
    <property type="entry name" value="AMP_BINDING"/>
    <property type="match status" value="1"/>
</dbReference>
<dbReference type="InterPro" id="IPR020845">
    <property type="entry name" value="AMP-binding_CS"/>
</dbReference>
<organism evidence="4 5">
    <name type="scientific">Callosobruchus maculatus</name>
    <name type="common">Southern cowpea weevil</name>
    <name type="synonym">Pulse bruchid</name>
    <dbReference type="NCBI Taxonomy" id="64391"/>
    <lineage>
        <taxon>Eukaryota</taxon>
        <taxon>Metazoa</taxon>
        <taxon>Ecdysozoa</taxon>
        <taxon>Arthropoda</taxon>
        <taxon>Hexapoda</taxon>
        <taxon>Insecta</taxon>
        <taxon>Pterygota</taxon>
        <taxon>Neoptera</taxon>
        <taxon>Endopterygota</taxon>
        <taxon>Coleoptera</taxon>
        <taxon>Polyphaga</taxon>
        <taxon>Cucujiformia</taxon>
        <taxon>Chrysomeloidea</taxon>
        <taxon>Chrysomelidae</taxon>
        <taxon>Bruchinae</taxon>
        <taxon>Bruchini</taxon>
        <taxon>Callosobruchus</taxon>
    </lineage>
</organism>
<comment type="subcellular location">
    <subcellularLocation>
        <location evidence="1">Peroxisome</location>
    </subcellularLocation>
</comment>
<dbReference type="AlphaFoldDB" id="A0A653CG44"/>
<evidence type="ECO:0000256" key="2">
    <source>
        <dbReference type="ARBA" id="ARBA00023140"/>
    </source>
</evidence>